<accession>A0A423LR08</accession>
<dbReference type="EMBL" id="MOBU01000005">
    <property type="protein sequence ID" value="RON70734.1"/>
    <property type="molecule type" value="Genomic_DNA"/>
</dbReference>
<evidence type="ECO:0000259" key="2">
    <source>
        <dbReference type="Pfam" id="PF12920"/>
    </source>
</evidence>
<evidence type="ECO:0000259" key="1">
    <source>
        <dbReference type="Pfam" id="PF12919"/>
    </source>
</evidence>
<name>A0A423LR08_PSEFL</name>
<dbReference type="Pfam" id="PF12919">
    <property type="entry name" value="TcdA_TcdB"/>
    <property type="match status" value="1"/>
</dbReference>
<dbReference type="GO" id="GO:0016757">
    <property type="term" value="F:glycosyltransferase activity"/>
    <property type="evidence" value="ECO:0007669"/>
    <property type="project" value="InterPro"/>
</dbReference>
<dbReference type="InterPro" id="IPR029044">
    <property type="entry name" value="Nucleotide-diphossugar_trans"/>
</dbReference>
<organism evidence="3 4">
    <name type="scientific">Pseudomonas fluorescens</name>
    <dbReference type="NCBI Taxonomy" id="294"/>
    <lineage>
        <taxon>Bacteria</taxon>
        <taxon>Pseudomonadati</taxon>
        <taxon>Pseudomonadota</taxon>
        <taxon>Gammaproteobacteria</taxon>
        <taxon>Pseudomonadales</taxon>
        <taxon>Pseudomonadaceae</taxon>
        <taxon>Pseudomonas</taxon>
    </lineage>
</organism>
<evidence type="ECO:0000313" key="4">
    <source>
        <dbReference type="Proteomes" id="UP000285757"/>
    </source>
</evidence>
<dbReference type="SUPFAM" id="SSF53448">
    <property type="entry name" value="Nucleotide-diphospho-sugar transferases"/>
    <property type="match status" value="1"/>
</dbReference>
<evidence type="ECO:0008006" key="5">
    <source>
        <dbReference type="Google" id="ProtNLM"/>
    </source>
</evidence>
<comment type="caution">
    <text evidence="3">The sequence shown here is derived from an EMBL/GenBank/DDBJ whole genome shotgun (WGS) entry which is preliminary data.</text>
</comment>
<sequence length="2362" mass="261196">MKEVHPVGKDSFKKFTELFTPAEFEAALQSYKGTAQYEAAMRYYQGCLGAVATGSELEPLGLLREQLSSMLPQTRPQRSTDGQGSRMGEVRGALESMGRQLDEYALRKLRSDAIATLEAEPIPKKMHFVWVGGGLGDIQRDYINVWKTVMSSQGFTLNLWFDQDALLAYKTNQIIVAAAKADVLSSMTTPITDGEELADLYVSRALVLKQQMFDHITAWRVAGKSADEARIDLLVKAYGQDLDELRALKKNNEQSIRRLADEQLDLRDLSSQEQTLPLADIYEREISLRMNMAAASDVVRYPVEYLEGGIYSDVDHLPPFADDIAGVAVNKLGSDARLGVLQLLLEHNPQWMPGRAQNVEHYRDYTDQIPSQYRTALEQYAAGKPALNEVFVAPGNLSVPLEGVRTSLLNGALSNAFLMAHPRSVVVKAIIDRIGLQYAMMDTAVQQFAGKRVPSGEAEAQRFFDIAGNLIAQVLESLPLSENERFLDFYYAKAIVEYFCDGIKPNADAAIFMTGPNVMRAGMDAYEGAQFTPQGASQWRDLVAYPKGVNTVTEEEQDHSWKEQLTSFAEWLEREMQVWEEGQYTIRYNGNVSELLDPRSLHFENGWPLIEGRQVLSTEILQQLSDSLGESFSEAMAQGLTGAVTFRKDLSLSFDRRQQILAAPSSLVPTPWQEDKRIQALTFDQLLDNIGKKQVSLEQLNPAQRMFLGGVFGSDSLDSQSFGDHWPVIEVQCAAMADLSVANRYAAIERLLLRNNAAAFAEGLASQSGYAPAYSDRSLLMKKASLQQAATLREWGTRVARLRKVALAEYRDQLLTRQSDVLGHFGGSVKLAPQDLLLNGYGERIGGRCVPLVLVLAAALHNKGDSSKNLWIRFFEAAASPDSTETRAFVQSLEALQDVPLHAVGKSLGRVTLDAAIRALESESPWRTLMLNTDNHSMLLARTRQNGRNAYHFYDPNFAISTYQEPAELKEMLEGFFTGEKMADFYAAFTEDNQLAFDLIDIDANRVSQWPLSPEMNVSTLLGAEPLPGEPLIKLMERLGRTRGRSLSESPRLGKSLLELDGNWWAEQIRDVSRQLQQSNGLSADYVPIYETLEQHSTGDYSISLIDIRDRQTIKRVTTSNRWLARIKAFLTKMFRSLAGKNTEATADGELGLEHVSAVHTLNAGFTLQALINALHRHEEGASAGNEAPLAMSVRLHGYVNYAQMAHGTVLDGVGLLRLVQQGMAEERLIAATAVSATRAAVARVATEGVGAALALINVGFDIYQLAYAKSDVERAQVGTQLFFDATGGAMMVAGWAVGSSAGAILSGAGVIVAGLGVGVAALARGFSDIAEQAKLVGLYFHALEKTYREGGYQRDALDGVLTPKPLIVFKRIDFKTGQIDYGSPALFPLRDHFGVPDFKPDYGTAIDIRRSLGLSSSATLTLEPADRLVLPCTPATYFGYEYKALFGATNRHDLGFDLVRKLEQRNAAGNWQFMFTFWSFPGEYILYKMNPVYRATTIAVRLDAVERTLIVPQVPELWHGLITYQISAEQGRCAVVLNPGVSLVCEAAGNGSMHWEFVAPWAGQSEVKMQPHGQLSIGTVNMTFTGGNHDVLLRLKDDQVLRVDWRQQLLLVEEADALEVPGTDSLKEHFAALSREHRLIHPYTLVRNYQIPFEPIDRPVYTNAYYDAVRERFMYVRDIDEPLVDEALLGAVNGDQAFFYHSDAYLVWQVDTVTSLPVRRYRLLVADNSRITGCLVMENGAVQVSQIINRNGQVDELTYMIHEDQCLLTSITGDLDPQVNIALNAASVLKDWNDVLAPYAPLPYRSSLKNTVDCKPASLVSICWRSPGVVSQYAWVRNDDGLIIRPDIAPIPSGHIPNGGIQSRHLSLILAEGTEQSVFVFYDHSTRCLFRQTEATAPAIARPGEFSATAIEPREISQVVATEQGFMAVTSEGLSLNLTTDGTLQLAGVTDAWLKERHDWWLELPALAKQYAVSHFAILGVRNFAGDNRLGAWQLDGQLLLTQAGHGQAFRLLSVTDDKQAAWIFDPTAGGVYRQPFVAPERLHEIFAQGHQVLQRDAVPQAQRFWSDWSFREVRAEVSGLRATTIDGVVLALHENQPAMVVGVEADWVNHHKDDLQQNLRTLVSGHHASAFLSVAEADSFQWYVTEADRLISVARKQVMEPFDLLGTHQQNNVLLVDGNDGRVHTFPAGSASMPLMFVQRHEDVLSVSAQGRIDDVLKLLPDGVSTLVLGMGQGAITCHLSKAAWERLDTVIVDCRRSSQSAEWVPGKLIWDLESPQKLLPSLFGEHLILIDPDSGHSLIFRGINATDSELRAQVFLGLKGLTSFAVNNLVDRLAARQSDEGGQTLGAFLDQAQSSQIAA</sequence>
<dbReference type="Proteomes" id="UP000285757">
    <property type="component" value="Unassembled WGS sequence"/>
</dbReference>
<feature type="domain" description="GT44" evidence="1">
    <location>
        <begin position="124"/>
        <end position="511"/>
    </location>
</feature>
<dbReference type="Gene3D" id="3.90.550.20">
    <property type="match status" value="1"/>
</dbReference>
<dbReference type="RefSeq" id="WP_123530909.1">
    <property type="nucleotide sequence ID" value="NZ_MOBU01000005.1"/>
</dbReference>
<dbReference type="InterPro" id="IPR024770">
    <property type="entry name" value="TcdA/TcdB_cat"/>
</dbReference>
<proteinExistence type="predicted"/>
<gene>
    <name evidence="3" type="ORF">BK671_06560</name>
</gene>
<dbReference type="CDD" id="cd20495">
    <property type="entry name" value="C58_PaToxP-like"/>
    <property type="match status" value="1"/>
</dbReference>
<dbReference type="InterPro" id="IPR024769">
    <property type="entry name" value="TcdA/TcdB_pore_forming"/>
</dbReference>
<dbReference type="Pfam" id="PF12920">
    <property type="entry name" value="TcdA_TcdB_pore"/>
    <property type="match status" value="1"/>
</dbReference>
<reference evidence="3 4" key="1">
    <citation type="submission" date="2016-10" db="EMBL/GenBank/DDBJ databases">
        <title>Comparative genome analysis of multiple Pseudomonas spp. focuses on biocontrol and plant growth promoting traits.</title>
        <authorList>
            <person name="Tao X.-Y."/>
            <person name="Taylor C.G."/>
        </authorList>
    </citation>
    <scope>NUCLEOTIDE SEQUENCE [LARGE SCALE GENOMIC DNA]</scope>
    <source>
        <strain evidence="3 4">24D3</strain>
    </source>
</reference>
<protein>
    <recommendedName>
        <fullName evidence="5">Toxin</fullName>
    </recommendedName>
</protein>
<feature type="domain" description="TcdA/TcdB toxin pore forming" evidence="2">
    <location>
        <begin position="1067"/>
        <end position="1712"/>
    </location>
</feature>
<evidence type="ECO:0000313" key="3">
    <source>
        <dbReference type="EMBL" id="RON70734.1"/>
    </source>
</evidence>